<dbReference type="RefSeq" id="WP_274689218.1">
    <property type="nucleotide sequence ID" value="NZ_JAPMOU010000015.1"/>
</dbReference>
<evidence type="ECO:0000313" key="5">
    <source>
        <dbReference type="EMBL" id="MDE1462867.1"/>
    </source>
</evidence>
<evidence type="ECO:0000256" key="2">
    <source>
        <dbReference type="ARBA" id="ARBA00023114"/>
    </source>
</evidence>
<dbReference type="InterPro" id="IPR011250">
    <property type="entry name" value="OMP/PagP_B-barrel"/>
</dbReference>
<organism evidence="5 6">
    <name type="scientific">Spartinivicinus poritis</name>
    <dbReference type="NCBI Taxonomy" id="2994640"/>
    <lineage>
        <taxon>Bacteria</taxon>
        <taxon>Pseudomonadati</taxon>
        <taxon>Pseudomonadota</taxon>
        <taxon>Gammaproteobacteria</taxon>
        <taxon>Oceanospirillales</taxon>
        <taxon>Zooshikellaceae</taxon>
        <taxon>Spartinivicinus</taxon>
    </lineage>
</organism>
<comment type="similarity">
    <text evidence="1">Belongs to the outer membrane OOP (TC 1.B.6) superfamily. OmpA family.</text>
</comment>
<keyword evidence="3" id="KW-0732">Signal</keyword>
<proteinExistence type="inferred from homology"/>
<dbReference type="InterPro" id="IPR000498">
    <property type="entry name" value="OmpA-like_TM_dom"/>
</dbReference>
<evidence type="ECO:0000256" key="1">
    <source>
        <dbReference type="ARBA" id="ARBA00005710"/>
    </source>
</evidence>
<dbReference type="EMBL" id="JAPMOU010000015">
    <property type="protein sequence ID" value="MDE1462867.1"/>
    <property type="molecule type" value="Genomic_DNA"/>
</dbReference>
<keyword evidence="2" id="KW-0626">Porin</keyword>
<keyword evidence="2" id="KW-0813">Transport</keyword>
<name>A0ABT5UBG4_9GAMM</name>
<dbReference type="Proteomes" id="UP001528823">
    <property type="component" value="Unassembled WGS sequence"/>
</dbReference>
<evidence type="ECO:0000259" key="4">
    <source>
        <dbReference type="Pfam" id="PF01389"/>
    </source>
</evidence>
<dbReference type="Pfam" id="PF01389">
    <property type="entry name" value="OmpA_membrane"/>
    <property type="match status" value="1"/>
</dbReference>
<accession>A0ABT5UBG4</accession>
<evidence type="ECO:0000256" key="3">
    <source>
        <dbReference type="SAM" id="SignalP"/>
    </source>
</evidence>
<comment type="caution">
    <text evidence="5">The sequence shown here is derived from an EMBL/GenBank/DDBJ whole genome shotgun (WGS) entry which is preliminary data.</text>
</comment>
<dbReference type="SUPFAM" id="SSF56925">
    <property type="entry name" value="OMPA-like"/>
    <property type="match status" value="1"/>
</dbReference>
<dbReference type="Gene3D" id="2.40.160.20">
    <property type="match status" value="1"/>
</dbReference>
<feature type="chain" id="PRO_5047373309" evidence="3">
    <location>
        <begin position="21"/>
        <end position="255"/>
    </location>
</feature>
<keyword evidence="2" id="KW-0406">Ion transport</keyword>
<sequence length="255" mass="27560">MKKTVLTAIIASTVATSTFAQDSINPFADEKSGFYLGIGAGKSSYDAYGDIEKDSQEELSQVKDYIKSNGGNAHYDIKGSNTSNIGKIFLGYRVNKYLGVELDYNQFSNADYKLNGSGSIKESDISLSGELNGKVTSKIKGIGIKTIGFYPVTNNIDLKASAGIMRWKIKEKHNLNYSGSLNTGDFLASLAGPSESNSESKSGNSLTLGLGANYNITNNVTVGLQWERIKDVGHKDLAFGETDIDTYTLSAQYNF</sequence>
<keyword evidence="6" id="KW-1185">Reference proteome</keyword>
<feature type="domain" description="Outer membrane protein OmpA-like transmembrane" evidence="4">
    <location>
        <begin position="32"/>
        <end position="255"/>
    </location>
</feature>
<protein>
    <submittedName>
        <fullName evidence="5">Outer membrane beta-barrel protein</fullName>
    </submittedName>
</protein>
<keyword evidence="2" id="KW-0812">Transmembrane</keyword>
<reference evidence="5 6" key="1">
    <citation type="submission" date="2022-11" db="EMBL/GenBank/DDBJ databases">
        <title>Spartinivicinus poritis sp. nov., isolated from scleractinian coral Porites lutea.</title>
        <authorList>
            <person name="Zhang G."/>
            <person name="Cai L."/>
            <person name="Wei Q."/>
        </authorList>
    </citation>
    <scope>NUCLEOTIDE SEQUENCE [LARGE SCALE GENOMIC DNA]</scope>
    <source>
        <strain evidence="5 6">A2-2</strain>
    </source>
</reference>
<gene>
    <name evidence="5" type="ORF">ORQ98_12905</name>
</gene>
<feature type="signal peptide" evidence="3">
    <location>
        <begin position="1"/>
        <end position="20"/>
    </location>
</feature>
<evidence type="ECO:0000313" key="6">
    <source>
        <dbReference type="Proteomes" id="UP001528823"/>
    </source>
</evidence>